<dbReference type="SFLD" id="SFLDG01018">
    <property type="entry name" value="Squalene/Phytoene_Synthase_Lik"/>
    <property type="match status" value="1"/>
</dbReference>
<dbReference type="InterPro" id="IPR008949">
    <property type="entry name" value="Isoprenoid_synthase_dom_sf"/>
</dbReference>
<organism evidence="1 2">
    <name type="scientific">Neopusillimonas maritima</name>
    <dbReference type="NCBI Taxonomy" id="2026239"/>
    <lineage>
        <taxon>Bacteria</taxon>
        <taxon>Pseudomonadati</taxon>
        <taxon>Pseudomonadota</taxon>
        <taxon>Betaproteobacteria</taxon>
        <taxon>Burkholderiales</taxon>
        <taxon>Alcaligenaceae</taxon>
        <taxon>Neopusillimonas</taxon>
    </lineage>
</organism>
<dbReference type="AlphaFoldDB" id="A0A3A1YRE0"/>
<dbReference type="RefSeq" id="WP_119516543.1">
    <property type="nucleotide sequence ID" value="NZ_NQYH01000010.1"/>
</dbReference>
<dbReference type="OrthoDB" id="9807580at2"/>
<dbReference type="SFLD" id="SFLDG01212">
    <property type="entry name" value="Phytoene_synthase_like"/>
    <property type="match status" value="1"/>
</dbReference>
<dbReference type="CDD" id="cd00683">
    <property type="entry name" value="Trans_IPPS_HH"/>
    <property type="match status" value="1"/>
</dbReference>
<comment type="caution">
    <text evidence="1">The sequence shown here is derived from an EMBL/GenBank/DDBJ whole genome shotgun (WGS) entry which is preliminary data.</text>
</comment>
<dbReference type="InterPro" id="IPR033904">
    <property type="entry name" value="Trans_IPPS_HH"/>
</dbReference>
<accession>A0A3A1YRE0</accession>
<dbReference type="SFLD" id="SFLDS00005">
    <property type="entry name" value="Isoprenoid_Synthase_Type_I"/>
    <property type="match status" value="1"/>
</dbReference>
<gene>
    <name evidence="1" type="primary">hpnC</name>
    <name evidence="1" type="ORF">CJP73_11365</name>
</gene>
<dbReference type="SUPFAM" id="SSF48576">
    <property type="entry name" value="Terpenoid synthases"/>
    <property type="match status" value="1"/>
</dbReference>
<dbReference type="Proteomes" id="UP000266206">
    <property type="component" value="Unassembled WGS sequence"/>
</dbReference>
<dbReference type="GO" id="GO:0016114">
    <property type="term" value="P:terpenoid biosynthetic process"/>
    <property type="evidence" value="ECO:0007669"/>
    <property type="project" value="UniProtKB-ARBA"/>
</dbReference>
<evidence type="ECO:0000313" key="1">
    <source>
        <dbReference type="EMBL" id="RIY40215.1"/>
    </source>
</evidence>
<dbReference type="Pfam" id="PF00494">
    <property type="entry name" value="SQS_PSY"/>
    <property type="match status" value="1"/>
</dbReference>
<dbReference type="InterPro" id="IPR002060">
    <property type="entry name" value="Squ/phyt_synthse"/>
</dbReference>
<reference evidence="1 2" key="1">
    <citation type="submission" date="2017-08" db="EMBL/GenBank/DDBJ databases">
        <title>Pusillimonas indicus sp. nov., a member of the family Alcaligenaceae isolated from surface seawater.</title>
        <authorList>
            <person name="Li J."/>
        </authorList>
    </citation>
    <scope>NUCLEOTIDE SEQUENCE [LARGE SCALE GENOMIC DNA]</scope>
    <source>
        <strain evidence="1 2">L52-1-41</strain>
    </source>
</reference>
<proteinExistence type="predicted"/>
<sequence>MPVDHYENFPVASLLVPRHLRPAVINIYRFARSADDIADEGNANAETRLVQLNAYRRQLSAIQEDAPPLSASDPLADIFLPLKKTIQTHQLSIEPFFDLLSAFSQDVQKTRYADDQELLDYCSRSANPVGRLMLQLYRADTPANRSLSDAICTGLQLTNFWQDVAIDWRKERVYLPQSAMQSCGVTETHIAEGRCDEAWQGLMQERTQQARSMLNSGFPLVHNVGGRLGLELKFVILGGLRILERLEQLNYNVFSRRPTLNKGDWILLLGRAISRRAST</sequence>
<protein>
    <submittedName>
        <fullName evidence="1">Squalene synthase HpnC</fullName>
    </submittedName>
</protein>
<dbReference type="Gene3D" id="1.10.600.10">
    <property type="entry name" value="Farnesyl Diphosphate Synthase"/>
    <property type="match status" value="1"/>
</dbReference>
<name>A0A3A1YRE0_9BURK</name>
<dbReference type="EMBL" id="NQYH01000010">
    <property type="protein sequence ID" value="RIY40215.1"/>
    <property type="molecule type" value="Genomic_DNA"/>
</dbReference>
<dbReference type="NCBIfam" id="TIGR03464">
    <property type="entry name" value="HpnC"/>
    <property type="match status" value="1"/>
</dbReference>
<dbReference type="PANTHER" id="PTHR31480">
    <property type="entry name" value="BIFUNCTIONAL LYCOPENE CYCLASE/PHYTOENE SYNTHASE"/>
    <property type="match status" value="1"/>
</dbReference>
<dbReference type="GO" id="GO:0051996">
    <property type="term" value="F:squalene synthase [NAD(P)H] activity"/>
    <property type="evidence" value="ECO:0007669"/>
    <property type="project" value="InterPro"/>
</dbReference>
<dbReference type="GO" id="GO:0004311">
    <property type="term" value="F:geranylgeranyl diphosphate synthase activity"/>
    <property type="evidence" value="ECO:0007669"/>
    <property type="project" value="InterPro"/>
</dbReference>
<dbReference type="InterPro" id="IPR017827">
    <property type="entry name" value="HSQ_synthase_HpnC"/>
</dbReference>
<dbReference type="InterPro" id="IPR044843">
    <property type="entry name" value="Trans_IPPS_bact-type"/>
</dbReference>
<evidence type="ECO:0000313" key="2">
    <source>
        <dbReference type="Proteomes" id="UP000266206"/>
    </source>
</evidence>